<dbReference type="GO" id="GO:0016020">
    <property type="term" value="C:membrane"/>
    <property type="evidence" value="ECO:0007669"/>
    <property type="project" value="UniProtKB-SubCell"/>
</dbReference>
<organism evidence="7 8">
    <name type="scientific">Diaporthe helianthi</name>
    <dbReference type="NCBI Taxonomy" id="158607"/>
    <lineage>
        <taxon>Eukaryota</taxon>
        <taxon>Fungi</taxon>
        <taxon>Dikarya</taxon>
        <taxon>Ascomycota</taxon>
        <taxon>Pezizomycotina</taxon>
        <taxon>Sordariomycetes</taxon>
        <taxon>Sordariomycetidae</taxon>
        <taxon>Diaporthales</taxon>
        <taxon>Diaporthaceae</taxon>
        <taxon>Diaporthe</taxon>
    </lineage>
</organism>
<comment type="subcellular location">
    <subcellularLocation>
        <location evidence="1">Membrane</location>
        <topology evidence="1">Multi-pass membrane protein</topology>
    </subcellularLocation>
</comment>
<keyword evidence="8" id="KW-1185">Reference proteome</keyword>
<evidence type="ECO:0000256" key="2">
    <source>
        <dbReference type="ARBA" id="ARBA00008807"/>
    </source>
</evidence>
<evidence type="ECO:0000256" key="5">
    <source>
        <dbReference type="ARBA" id="ARBA00022989"/>
    </source>
</evidence>
<dbReference type="STRING" id="158607.A0A2P5HMD7"/>
<dbReference type="InterPro" id="IPR004813">
    <property type="entry name" value="OPT"/>
</dbReference>
<evidence type="ECO:0000256" key="4">
    <source>
        <dbReference type="ARBA" id="ARBA00022692"/>
    </source>
</evidence>
<keyword evidence="4" id="KW-0812">Transmembrane</keyword>
<gene>
    <name evidence="7" type="ORF">DHEL01_v210213</name>
</gene>
<name>A0A2P5HMD7_DIAHE</name>
<keyword evidence="5" id="KW-1133">Transmembrane helix</keyword>
<keyword evidence="6" id="KW-0472">Membrane</keyword>
<reference evidence="7" key="1">
    <citation type="submission" date="2017-09" db="EMBL/GenBank/DDBJ databases">
        <title>Polyketide synthases of a Diaporthe helianthi virulent isolate.</title>
        <authorList>
            <person name="Baroncelli R."/>
        </authorList>
    </citation>
    <scope>NUCLEOTIDE SEQUENCE [LARGE SCALE GENOMIC DNA]</scope>
    <source>
        <strain evidence="7">7/96</strain>
    </source>
</reference>
<evidence type="ECO:0000313" key="8">
    <source>
        <dbReference type="Proteomes" id="UP000094444"/>
    </source>
</evidence>
<evidence type="ECO:0000256" key="6">
    <source>
        <dbReference type="ARBA" id="ARBA00023136"/>
    </source>
</evidence>
<dbReference type="GO" id="GO:0035673">
    <property type="term" value="F:oligopeptide transmembrane transporter activity"/>
    <property type="evidence" value="ECO:0007669"/>
    <property type="project" value="InterPro"/>
</dbReference>
<dbReference type="AlphaFoldDB" id="A0A2P5HMD7"/>
<comment type="caution">
    <text evidence="7">The sequence shown here is derived from an EMBL/GenBank/DDBJ whole genome shotgun (WGS) entry which is preliminary data.</text>
</comment>
<dbReference type="Pfam" id="PF03169">
    <property type="entry name" value="OPT"/>
    <property type="match status" value="1"/>
</dbReference>
<evidence type="ECO:0000256" key="3">
    <source>
        <dbReference type="ARBA" id="ARBA00022448"/>
    </source>
</evidence>
<keyword evidence="3" id="KW-0813">Transport</keyword>
<evidence type="ECO:0000313" key="7">
    <source>
        <dbReference type="EMBL" id="POS71396.1"/>
    </source>
</evidence>
<dbReference type="EMBL" id="MAVT02001282">
    <property type="protein sequence ID" value="POS71396.1"/>
    <property type="molecule type" value="Genomic_DNA"/>
</dbReference>
<dbReference type="Proteomes" id="UP000094444">
    <property type="component" value="Unassembled WGS sequence"/>
</dbReference>
<accession>A0A2P5HMD7</accession>
<comment type="similarity">
    <text evidence="2">Belongs to the oligopeptide OPT transporter family.</text>
</comment>
<proteinExistence type="inferred from homology"/>
<sequence>MTGLEKTMPNPEAVGVPIRDSIENPDKADILPREDVIVDLFSPLPPLEVGLAFGLTLVQRVASYYAIGIFIHGAGVIDIAPLTASAKASQLVFGGITSGQGLGIKSAQATNLVAGGIASGAADMSQSLVSDFRVSFLLKTPLNLQFWAQGFGTVVAMFLAPEAALA</sequence>
<evidence type="ECO:0000256" key="1">
    <source>
        <dbReference type="ARBA" id="ARBA00004141"/>
    </source>
</evidence>
<dbReference type="OrthoDB" id="77405at2759"/>
<protein>
    <submittedName>
        <fullName evidence="7">OPT oligopeptide transporter</fullName>
    </submittedName>
</protein>
<dbReference type="InParanoid" id="A0A2P5HMD7"/>